<dbReference type="PANTHER" id="PTHR30373:SF2">
    <property type="entry name" value="UPF0603 PROTEIN YGCG"/>
    <property type="match status" value="1"/>
</dbReference>
<feature type="transmembrane region" description="Helical" evidence="1">
    <location>
        <begin position="332"/>
        <end position="355"/>
    </location>
</feature>
<feature type="domain" description="TPM" evidence="3">
    <location>
        <begin position="33"/>
        <end position="154"/>
    </location>
</feature>
<evidence type="ECO:0000259" key="3">
    <source>
        <dbReference type="Pfam" id="PF04536"/>
    </source>
</evidence>
<keyword evidence="5" id="KW-1185">Reference proteome</keyword>
<organism evidence="4 5">
    <name type="scientific">Panacagrimonas perspica</name>
    <dbReference type="NCBI Taxonomy" id="381431"/>
    <lineage>
        <taxon>Bacteria</taxon>
        <taxon>Pseudomonadati</taxon>
        <taxon>Pseudomonadota</taxon>
        <taxon>Gammaproteobacteria</taxon>
        <taxon>Nevskiales</taxon>
        <taxon>Nevskiaceae</taxon>
        <taxon>Panacagrimonas</taxon>
    </lineage>
</organism>
<feature type="signal peptide" evidence="2">
    <location>
        <begin position="1"/>
        <end position="22"/>
    </location>
</feature>
<gene>
    <name evidence="4" type="ORF">DFR24_2480</name>
</gene>
<dbReference type="InterPro" id="IPR007621">
    <property type="entry name" value="TPM_dom"/>
</dbReference>
<feature type="chain" id="PRO_5030100194" evidence="2">
    <location>
        <begin position="23"/>
        <end position="499"/>
    </location>
</feature>
<evidence type="ECO:0000313" key="4">
    <source>
        <dbReference type="EMBL" id="TDU28121.1"/>
    </source>
</evidence>
<dbReference type="PANTHER" id="PTHR30373">
    <property type="entry name" value="UPF0603 PROTEIN YGCG"/>
    <property type="match status" value="1"/>
</dbReference>
<keyword evidence="1" id="KW-1133">Transmembrane helix</keyword>
<evidence type="ECO:0000313" key="5">
    <source>
        <dbReference type="Proteomes" id="UP000295341"/>
    </source>
</evidence>
<feature type="transmembrane region" description="Helical" evidence="1">
    <location>
        <begin position="282"/>
        <end position="302"/>
    </location>
</feature>
<dbReference type="Gene3D" id="3.10.310.50">
    <property type="match status" value="1"/>
</dbReference>
<dbReference type="AlphaFoldDB" id="A0A4S3K5V2"/>
<keyword evidence="2" id="KW-0732">Signal</keyword>
<comment type="caution">
    <text evidence="4">The sequence shown here is derived from an EMBL/GenBank/DDBJ whole genome shotgun (WGS) entry which is preliminary data.</text>
</comment>
<protein>
    <submittedName>
        <fullName evidence="4">TLP18.3/Psb32/MOLO-1 phosphatase superfamily protein</fullName>
    </submittedName>
</protein>
<keyword evidence="1" id="KW-0812">Transmembrane</keyword>
<sequence length="499" mass="52284">MRHALIGVVAGLLLLITNVAQAVAPVPRPTGYVTDLTQILEPAEVAKTQILLGKYEVTTGRKLAVLLVEATPDEELEAFADRVLSEWRMDSADKGGALLLWSAEGYILIRAAGPLAERLQGEAQADILSRWVVPAFGRGEAGVGIRQGAEQMIAVLDGGEVGLPSAEEVPVADALAAADAAVKAAQEAAAAAAAAAQGLDPAPEEPGADVDTQIALEPPMEMPPWFEKLPEDVARLAGGVTHSLTSGLDTWFGEAGEQAGQLTVLVPAMLLQIRGEQVEPPFHPVSVGAAYALAGLLALAALMLWGRAFTGALIVGALGGGVALWVATGFTALAGCLVLAGLLSPVLVPLLRALLRGANDSEREPMPTTFAHPGLAAQPRVAMRAGSAPRDRHVPRALTATVHSSSRRDRKAEELVDLIKAVIQIRLRQLKPMHGVMALVLVIISFPLALLALLVLLGILAYRDGIAFLLADLGIAEPELRERLKQHLPRPKIEGASGL</sequence>
<dbReference type="Proteomes" id="UP000295341">
    <property type="component" value="Unassembled WGS sequence"/>
</dbReference>
<keyword evidence="1" id="KW-0472">Membrane</keyword>
<evidence type="ECO:0000256" key="2">
    <source>
        <dbReference type="SAM" id="SignalP"/>
    </source>
</evidence>
<dbReference type="EMBL" id="SOBT01000009">
    <property type="protein sequence ID" value="TDU28121.1"/>
    <property type="molecule type" value="Genomic_DNA"/>
</dbReference>
<dbReference type="Pfam" id="PF04536">
    <property type="entry name" value="TPM_phosphatase"/>
    <property type="match status" value="1"/>
</dbReference>
<reference evidence="4 5" key="1">
    <citation type="submission" date="2019-03" db="EMBL/GenBank/DDBJ databases">
        <title>Genomic Encyclopedia of Type Strains, Phase IV (KMG-IV): sequencing the most valuable type-strain genomes for metagenomic binning, comparative biology and taxonomic classification.</title>
        <authorList>
            <person name="Goeker M."/>
        </authorList>
    </citation>
    <scope>NUCLEOTIDE SEQUENCE [LARGE SCALE GENOMIC DNA]</scope>
    <source>
        <strain evidence="4 5">DSM 26377</strain>
    </source>
</reference>
<name>A0A4S3K5V2_9GAMM</name>
<proteinExistence type="predicted"/>
<evidence type="ECO:0000256" key="1">
    <source>
        <dbReference type="SAM" id="Phobius"/>
    </source>
</evidence>
<accession>A0A4S3K5V2</accession>
<feature type="transmembrane region" description="Helical" evidence="1">
    <location>
        <begin position="436"/>
        <end position="462"/>
    </location>
</feature>
<dbReference type="RefSeq" id="WP_133881706.1">
    <property type="nucleotide sequence ID" value="NZ_MWIN01000010.1"/>
</dbReference>